<evidence type="ECO:0000313" key="2">
    <source>
        <dbReference type="Proteomes" id="UP000275078"/>
    </source>
</evidence>
<dbReference type="OrthoDB" id="5153521at2759"/>
<reference evidence="1 2" key="1">
    <citation type="journal article" date="2018" name="Nat. Ecol. Evol.">
        <title>Pezizomycetes genomes reveal the molecular basis of ectomycorrhizal truffle lifestyle.</title>
        <authorList>
            <person name="Murat C."/>
            <person name="Payen T."/>
            <person name="Noel B."/>
            <person name="Kuo A."/>
            <person name="Morin E."/>
            <person name="Chen J."/>
            <person name="Kohler A."/>
            <person name="Krizsan K."/>
            <person name="Balestrini R."/>
            <person name="Da Silva C."/>
            <person name="Montanini B."/>
            <person name="Hainaut M."/>
            <person name="Levati E."/>
            <person name="Barry K.W."/>
            <person name="Belfiori B."/>
            <person name="Cichocki N."/>
            <person name="Clum A."/>
            <person name="Dockter R.B."/>
            <person name="Fauchery L."/>
            <person name="Guy J."/>
            <person name="Iotti M."/>
            <person name="Le Tacon F."/>
            <person name="Lindquist E.A."/>
            <person name="Lipzen A."/>
            <person name="Malagnac F."/>
            <person name="Mello A."/>
            <person name="Molinier V."/>
            <person name="Miyauchi S."/>
            <person name="Poulain J."/>
            <person name="Riccioni C."/>
            <person name="Rubini A."/>
            <person name="Sitrit Y."/>
            <person name="Splivallo R."/>
            <person name="Traeger S."/>
            <person name="Wang M."/>
            <person name="Zifcakova L."/>
            <person name="Wipf D."/>
            <person name="Zambonelli A."/>
            <person name="Paolocci F."/>
            <person name="Nowrousian M."/>
            <person name="Ottonello S."/>
            <person name="Baldrian P."/>
            <person name="Spatafora J.W."/>
            <person name="Henrissat B."/>
            <person name="Nagy L.G."/>
            <person name="Aury J.M."/>
            <person name="Wincker P."/>
            <person name="Grigoriev I.V."/>
            <person name="Bonfante P."/>
            <person name="Martin F.M."/>
        </authorList>
    </citation>
    <scope>NUCLEOTIDE SEQUENCE [LARGE SCALE GENOMIC DNA]</scope>
    <source>
        <strain evidence="1 2">RN42</strain>
    </source>
</reference>
<dbReference type="Proteomes" id="UP000275078">
    <property type="component" value="Unassembled WGS sequence"/>
</dbReference>
<accession>A0A3N4HUU3</accession>
<gene>
    <name evidence="1" type="ORF">BJ508DRAFT_309987</name>
</gene>
<dbReference type="AlphaFoldDB" id="A0A3N4HUU3"/>
<sequence>MESTNLTIPSITDSYRDVRSGSVPTIRHKTHRKRYRNVNAALIGSVASQFVTPGISNHMHDRVVWNNKNKFKMPARIPAASATAHSSTQSGAPRLNRKFLAEEIARAHEPDAIVDNLSDNSSSSGSDYEYEEAEFGGFEARGELVWDALIKGAEEKYEEGVFRKEWEVVEEEEDEVVREVDGFELV</sequence>
<evidence type="ECO:0000313" key="1">
    <source>
        <dbReference type="EMBL" id="RPA77633.1"/>
    </source>
</evidence>
<organism evidence="1 2">
    <name type="scientific">Ascobolus immersus RN42</name>
    <dbReference type="NCBI Taxonomy" id="1160509"/>
    <lineage>
        <taxon>Eukaryota</taxon>
        <taxon>Fungi</taxon>
        <taxon>Dikarya</taxon>
        <taxon>Ascomycota</taxon>
        <taxon>Pezizomycotina</taxon>
        <taxon>Pezizomycetes</taxon>
        <taxon>Pezizales</taxon>
        <taxon>Ascobolaceae</taxon>
        <taxon>Ascobolus</taxon>
    </lineage>
</organism>
<proteinExistence type="predicted"/>
<dbReference type="EMBL" id="ML119723">
    <property type="protein sequence ID" value="RPA77633.1"/>
    <property type="molecule type" value="Genomic_DNA"/>
</dbReference>
<name>A0A3N4HUU3_ASCIM</name>
<protein>
    <submittedName>
        <fullName evidence="1">Uncharacterized protein</fullName>
    </submittedName>
</protein>
<keyword evidence="2" id="KW-1185">Reference proteome</keyword>